<proteinExistence type="predicted"/>
<name>A0A059CU98_EUCGR</name>
<dbReference type="Gramene" id="KCW81804">
    <property type="protein sequence ID" value="KCW81804"/>
    <property type="gene ID" value="EUGRSUZ_C03160"/>
</dbReference>
<gene>
    <name evidence="2" type="ORF">EUGRSUZ_C03160</name>
</gene>
<evidence type="ECO:0000256" key="1">
    <source>
        <dbReference type="SAM" id="Coils"/>
    </source>
</evidence>
<sequence length="91" mass="10667">MQILGDQIKENSKLREKLDNLVDDYVKQLEASCKMRPLGPTAHPIQTPDDTISPYLSDAMLYWITMMNQRLEDLEKRVKKMEELMLEQLEA</sequence>
<feature type="coiled-coil region" evidence="1">
    <location>
        <begin position="64"/>
        <end position="91"/>
    </location>
</feature>
<accession>A0A059CU98</accession>
<reference evidence="2" key="1">
    <citation type="submission" date="2013-07" db="EMBL/GenBank/DDBJ databases">
        <title>The genome of Eucalyptus grandis.</title>
        <authorList>
            <person name="Schmutz J."/>
            <person name="Hayes R."/>
            <person name="Myburg A."/>
            <person name="Tuskan G."/>
            <person name="Grattapaglia D."/>
            <person name="Rokhsar D.S."/>
        </authorList>
    </citation>
    <scope>NUCLEOTIDE SEQUENCE</scope>
    <source>
        <tissue evidence="2">Leaf extractions</tissue>
    </source>
</reference>
<evidence type="ECO:0000313" key="2">
    <source>
        <dbReference type="EMBL" id="KCW81804.1"/>
    </source>
</evidence>
<protein>
    <submittedName>
        <fullName evidence="2">Uncharacterized protein</fullName>
    </submittedName>
</protein>
<keyword evidence="1" id="KW-0175">Coiled coil</keyword>
<organism evidence="2">
    <name type="scientific">Eucalyptus grandis</name>
    <name type="common">Flooded gum</name>
    <dbReference type="NCBI Taxonomy" id="71139"/>
    <lineage>
        <taxon>Eukaryota</taxon>
        <taxon>Viridiplantae</taxon>
        <taxon>Streptophyta</taxon>
        <taxon>Embryophyta</taxon>
        <taxon>Tracheophyta</taxon>
        <taxon>Spermatophyta</taxon>
        <taxon>Magnoliopsida</taxon>
        <taxon>eudicotyledons</taxon>
        <taxon>Gunneridae</taxon>
        <taxon>Pentapetalae</taxon>
        <taxon>rosids</taxon>
        <taxon>malvids</taxon>
        <taxon>Myrtales</taxon>
        <taxon>Myrtaceae</taxon>
        <taxon>Myrtoideae</taxon>
        <taxon>Eucalypteae</taxon>
        <taxon>Eucalyptus</taxon>
    </lineage>
</organism>
<dbReference type="AlphaFoldDB" id="A0A059CU98"/>
<dbReference type="EMBL" id="KK198755">
    <property type="protein sequence ID" value="KCW81804.1"/>
    <property type="molecule type" value="Genomic_DNA"/>
</dbReference>
<dbReference type="InParanoid" id="A0A059CU98"/>